<dbReference type="AlphaFoldDB" id="A0A554NCL5"/>
<evidence type="ECO:0000313" key="5">
    <source>
        <dbReference type="Proteomes" id="UP000319894"/>
    </source>
</evidence>
<dbReference type="InterPro" id="IPR016181">
    <property type="entry name" value="Acyl_CoA_acyltransferase"/>
</dbReference>
<proteinExistence type="predicted"/>
<dbReference type="InParanoid" id="A0A554NCL5"/>
<dbReference type="RefSeq" id="WP_144260954.1">
    <property type="nucleotide sequence ID" value="NZ_QMDX01000002.1"/>
</dbReference>
<sequence>MTDVAIRAATPGEAEPVRELARAAWHAAYDDIMGPDEVDQRLDNWWRAEELRDVITNPDHVFLVAVDAAGPGGEDGAATGAGADPVGVVHAGPSPSGAYVVPRLYVHPERWGEGIGTALLDHVVTRAREETDRLQVVLLSGNEVGVGFYESHGFEPVGESGLVDAGEQEVIYERRLD</sequence>
<organism evidence="4 5">
    <name type="scientific">Haloglomus irregulare</name>
    <dbReference type="NCBI Taxonomy" id="2234134"/>
    <lineage>
        <taxon>Archaea</taxon>
        <taxon>Methanobacteriati</taxon>
        <taxon>Methanobacteriota</taxon>
        <taxon>Stenosarchaea group</taxon>
        <taxon>Halobacteria</taxon>
        <taxon>Halobacteriales</taxon>
        <taxon>Natronomonadaceae</taxon>
        <taxon>Haloglomus</taxon>
    </lineage>
</organism>
<dbReference type="Pfam" id="PF13508">
    <property type="entry name" value="Acetyltransf_7"/>
    <property type="match status" value="1"/>
</dbReference>
<dbReference type="EMBL" id="QMDX01000002">
    <property type="protein sequence ID" value="TSD15114.1"/>
    <property type="molecule type" value="Genomic_DNA"/>
</dbReference>
<dbReference type="Proteomes" id="UP000319894">
    <property type="component" value="Unassembled WGS sequence"/>
</dbReference>
<dbReference type="OrthoDB" id="11597at2157"/>
<keyword evidence="5" id="KW-1185">Reference proteome</keyword>
<gene>
    <name evidence="4" type="ORF">DP107_04475</name>
</gene>
<evidence type="ECO:0000256" key="2">
    <source>
        <dbReference type="ARBA" id="ARBA00023315"/>
    </source>
</evidence>
<dbReference type="SUPFAM" id="SSF55729">
    <property type="entry name" value="Acyl-CoA N-acyltransferases (Nat)"/>
    <property type="match status" value="1"/>
</dbReference>
<dbReference type="Gene3D" id="3.40.630.30">
    <property type="match status" value="1"/>
</dbReference>
<reference evidence="4 5" key="1">
    <citation type="submission" date="2018-06" db="EMBL/GenBank/DDBJ databases">
        <title>Natronomonas sp. F16-60 a new haloarchaeon isolated from a solar saltern of Isla Cristina, Huelva, Spain.</title>
        <authorList>
            <person name="Duran-Viseras A."/>
            <person name="Sanchez-Porro C."/>
            <person name="Ventosa A."/>
        </authorList>
    </citation>
    <scope>NUCLEOTIDE SEQUENCE [LARGE SCALE GENOMIC DNA]</scope>
    <source>
        <strain evidence="4 5">F16-60</strain>
    </source>
</reference>
<dbReference type="GO" id="GO:0016747">
    <property type="term" value="F:acyltransferase activity, transferring groups other than amino-acyl groups"/>
    <property type="evidence" value="ECO:0007669"/>
    <property type="project" value="InterPro"/>
</dbReference>
<comment type="caution">
    <text evidence="4">The sequence shown here is derived from an EMBL/GenBank/DDBJ whole genome shotgun (WGS) entry which is preliminary data.</text>
</comment>
<dbReference type="InterPro" id="IPR000182">
    <property type="entry name" value="GNAT_dom"/>
</dbReference>
<dbReference type="InterPro" id="IPR050832">
    <property type="entry name" value="Bact_Acetyltransf"/>
</dbReference>
<evidence type="ECO:0000259" key="3">
    <source>
        <dbReference type="PROSITE" id="PS51186"/>
    </source>
</evidence>
<keyword evidence="2" id="KW-0012">Acyltransferase</keyword>
<keyword evidence="1 4" id="KW-0808">Transferase</keyword>
<accession>A0A554NCL5</accession>
<evidence type="ECO:0000313" key="4">
    <source>
        <dbReference type="EMBL" id="TSD15114.1"/>
    </source>
</evidence>
<dbReference type="PANTHER" id="PTHR43877">
    <property type="entry name" value="AMINOALKYLPHOSPHONATE N-ACETYLTRANSFERASE-RELATED-RELATED"/>
    <property type="match status" value="1"/>
</dbReference>
<dbReference type="CDD" id="cd04301">
    <property type="entry name" value="NAT_SF"/>
    <property type="match status" value="1"/>
</dbReference>
<name>A0A554NCL5_9EURY</name>
<feature type="domain" description="N-acetyltransferase" evidence="3">
    <location>
        <begin position="4"/>
        <end position="177"/>
    </location>
</feature>
<protein>
    <submittedName>
        <fullName evidence="4">GNAT family N-acetyltransferase</fullName>
    </submittedName>
</protein>
<evidence type="ECO:0000256" key="1">
    <source>
        <dbReference type="ARBA" id="ARBA00022679"/>
    </source>
</evidence>
<dbReference type="PROSITE" id="PS51186">
    <property type="entry name" value="GNAT"/>
    <property type="match status" value="1"/>
</dbReference>